<evidence type="ECO:0000313" key="5">
    <source>
        <dbReference type="EMBL" id="SVD38946.1"/>
    </source>
</evidence>
<dbReference type="Gene3D" id="3.40.190.10">
    <property type="entry name" value="Periplasmic binding protein-like II"/>
    <property type="match status" value="1"/>
</dbReference>
<dbReference type="Pfam" id="PF00496">
    <property type="entry name" value="SBP_bac_5"/>
    <property type="match status" value="1"/>
</dbReference>
<evidence type="ECO:0000256" key="2">
    <source>
        <dbReference type="ARBA" id="ARBA00022448"/>
    </source>
</evidence>
<keyword evidence="2" id="KW-0813">Transport</keyword>
<reference evidence="5" key="1">
    <citation type="submission" date="2018-05" db="EMBL/GenBank/DDBJ databases">
        <authorList>
            <person name="Lanie J.A."/>
            <person name="Ng W.-L."/>
            <person name="Kazmierczak K.M."/>
            <person name="Andrzejewski T.M."/>
            <person name="Davidsen T.M."/>
            <person name="Wayne K.J."/>
            <person name="Tettelin H."/>
            <person name="Glass J.I."/>
            <person name="Rusch D."/>
            <person name="Podicherti R."/>
            <person name="Tsui H.-C.T."/>
            <person name="Winkler M.E."/>
        </authorList>
    </citation>
    <scope>NUCLEOTIDE SEQUENCE</scope>
</reference>
<organism evidence="5">
    <name type="scientific">marine metagenome</name>
    <dbReference type="NCBI Taxonomy" id="408172"/>
    <lineage>
        <taxon>unclassified sequences</taxon>
        <taxon>metagenomes</taxon>
        <taxon>ecological metagenomes</taxon>
    </lineage>
</organism>
<dbReference type="AlphaFoldDB" id="A0A382UXF5"/>
<dbReference type="GO" id="GO:0015833">
    <property type="term" value="P:peptide transport"/>
    <property type="evidence" value="ECO:0007669"/>
    <property type="project" value="TreeGrafter"/>
</dbReference>
<protein>
    <recommendedName>
        <fullName evidence="4">Solute-binding protein family 5 domain-containing protein</fullName>
    </recommendedName>
</protein>
<dbReference type="PANTHER" id="PTHR30290">
    <property type="entry name" value="PERIPLASMIC BINDING COMPONENT OF ABC TRANSPORTER"/>
    <property type="match status" value="1"/>
</dbReference>
<feature type="domain" description="Solute-binding protein family 5" evidence="4">
    <location>
        <begin position="97"/>
        <end position="227"/>
    </location>
</feature>
<dbReference type="PROSITE" id="PS51318">
    <property type="entry name" value="TAT"/>
    <property type="match status" value="1"/>
</dbReference>
<keyword evidence="3" id="KW-0732">Signal</keyword>
<dbReference type="InterPro" id="IPR039424">
    <property type="entry name" value="SBP_5"/>
</dbReference>
<evidence type="ECO:0000256" key="1">
    <source>
        <dbReference type="ARBA" id="ARBA00005695"/>
    </source>
</evidence>
<dbReference type="InterPro" id="IPR000914">
    <property type="entry name" value="SBP_5_dom"/>
</dbReference>
<gene>
    <name evidence="5" type="ORF">METZ01_LOCUS391800</name>
</gene>
<evidence type="ECO:0000256" key="3">
    <source>
        <dbReference type="ARBA" id="ARBA00022729"/>
    </source>
</evidence>
<dbReference type="InterPro" id="IPR006311">
    <property type="entry name" value="TAT_signal"/>
</dbReference>
<sequence>MKDIRNFQQMYRDGRMNRRDFLTAMAGLGLSTAVAGKFLTSSSALAATPKKGGFIKCASNLHGPDDQTDPVVFTSTIDYMRGHATYNGLIQILDNQELHPELAEEWSPNSNATEYTFKIRKGVEFHDGSKLTADDIVWSMNRHLGKKSTSVIKAFFAAVTEWKKIDNYTVKATLSSPDSDLPTKLGEKQAKIVKKDTVNFKKGNGTGPFLLETFQPGIKSTHVRNPN</sequence>
<dbReference type="EMBL" id="UINC01147557">
    <property type="protein sequence ID" value="SVD38946.1"/>
    <property type="molecule type" value="Genomic_DNA"/>
</dbReference>
<name>A0A382UXF5_9ZZZZ</name>
<dbReference type="PANTHER" id="PTHR30290:SF9">
    <property type="entry name" value="OLIGOPEPTIDE-BINDING PROTEIN APPA"/>
    <property type="match status" value="1"/>
</dbReference>
<proteinExistence type="inferred from homology"/>
<dbReference type="GO" id="GO:1904680">
    <property type="term" value="F:peptide transmembrane transporter activity"/>
    <property type="evidence" value="ECO:0007669"/>
    <property type="project" value="TreeGrafter"/>
</dbReference>
<evidence type="ECO:0000259" key="4">
    <source>
        <dbReference type="Pfam" id="PF00496"/>
    </source>
</evidence>
<comment type="similarity">
    <text evidence="1">Belongs to the bacterial solute-binding protein 5 family.</text>
</comment>
<accession>A0A382UXF5</accession>
<dbReference type="SUPFAM" id="SSF53850">
    <property type="entry name" value="Periplasmic binding protein-like II"/>
    <property type="match status" value="1"/>
</dbReference>
<feature type="non-terminal residue" evidence="5">
    <location>
        <position position="227"/>
    </location>
</feature>